<gene>
    <name evidence="2" type="ORF">PIB30_000316</name>
</gene>
<organism evidence="2 3">
    <name type="scientific">Stylosanthes scabra</name>
    <dbReference type="NCBI Taxonomy" id="79078"/>
    <lineage>
        <taxon>Eukaryota</taxon>
        <taxon>Viridiplantae</taxon>
        <taxon>Streptophyta</taxon>
        <taxon>Embryophyta</taxon>
        <taxon>Tracheophyta</taxon>
        <taxon>Spermatophyta</taxon>
        <taxon>Magnoliopsida</taxon>
        <taxon>eudicotyledons</taxon>
        <taxon>Gunneridae</taxon>
        <taxon>Pentapetalae</taxon>
        <taxon>rosids</taxon>
        <taxon>fabids</taxon>
        <taxon>Fabales</taxon>
        <taxon>Fabaceae</taxon>
        <taxon>Papilionoideae</taxon>
        <taxon>50 kb inversion clade</taxon>
        <taxon>dalbergioids sensu lato</taxon>
        <taxon>Dalbergieae</taxon>
        <taxon>Pterocarpus clade</taxon>
        <taxon>Stylosanthes</taxon>
    </lineage>
</organism>
<dbReference type="CDD" id="cd04480">
    <property type="entry name" value="RPA1_DBD_A_like"/>
    <property type="match status" value="1"/>
</dbReference>
<evidence type="ECO:0000313" key="3">
    <source>
        <dbReference type="Proteomes" id="UP001341840"/>
    </source>
</evidence>
<comment type="caution">
    <text evidence="2">The sequence shown here is derived from an EMBL/GenBank/DDBJ whole genome shotgun (WGS) entry which is preliminary data.</text>
</comment>
<evidence type="ECO:0000259" key="1">
    <source>
        <dbReference type="Pfam" id="PF02721"/>
    </source>
</evidence>
<dbReference type="Gene3D" id="2.40.50.140">
    <property type="entry name" value="Nucleic acid-binding proteins"/>
    <property type="match status" value="1"/>
</dbReference>
<dbReference type="Proteomes" id="UP001341840">
    <property type="component" value="Unassembled WGS sequence"/>
</dbReference>
<sequence length="102" mass="12006">MPCEWKSKDASSMELVLQDKEGDRLQASISSESVAIYQSLIKENFIYCMNNFIVKVVRSGLRVTSHKYKLGFFLRTLVRRYSDDDFPFSSFRFAPFREIEEM</sequence>
<dbReference type="InterPro" id="IPR012340">
    <property type="entry name" value="NA-bd_OB-fold"/>
</dbReference>
<accession>A0ABU6T2L6</accession>
<evidence type="ECO:0000313" key="2">
    <source>
        <dbReference type="EMBL" id="MED6142754.1"/>
    </source>
</evidence>
<keyword evidence="3" id="KW-1185">Reference proteome</keyword>
<protein>
    <recommendedName>
        <fullName evidence="1">Replication protein A 70 kDa DNA-binding subunit B/D first OB fold domain-containing protein</fullName>
    </recommendedName>
</protein>
<reference evidence="2 3" key="1">
    <citation type="journal article" date="2023" name="Plants (Basel)">
        <title>Bridging the Gap: Combining Genomics and Transcriptomics Approaches to Understand Stylosanthes scabra, an Orphan Legume from the Brazilian Caatinga.</title>
        <authorList>
            <person name="Ferreira-Neto J.R.C."/>
            <person name="da Silva M.D."/>
            <person name="Binneck E."/>
            <person name="de Melo N.F."/>
            <person name="da Silva R.H."/>
            <person name="de Melo A.L.T.M."/>
            <person name="Pandolfi V."/>
            <person name="Bustamante F.O."/>
            <person name="Brasileiro-Vidal A.C."/>
            <person name="Benko-Iseppon A.M."/>
        </authorList>
    </citation>
    <scope>NUCLEOTIDE SEQUENCE [LARGE SCALE GENOMIC DNA]</scope>
    <source>
        <tissue evidence="2">Leaves</tissue>
    </source>
</reference>
<proteinExistence type="predicted"/>
<feature type="domain" description="Replication protein A 70 kDa DNA-binding subunit B/D first OB fold" evidence="1">
    <location>
        <begin position="6"/>
        <end position="79"/>
    </location>
</feature>
<dbReference type="SUPFAM" id="SSF50249">
    <property type="entry name" value="Nucleic acid-binding proteins"/>
    <property type="match status" value="1"/>
</dbReference>
<dbReference type="InterPro" id="IPR003871">
    <property type="entry name" value="RFA1B/D_OB_1st"/>
</dbReference>
<dbReference type="Pfam" id="PF02721">
    <property type="entry name" value="DUF223"/>
    <property type="match status" value="1"/>
</dbReference>
<name>A0ABU6T2L6_9FABA</name>
<dbReference type="EMBL" id="JASCZI010090622">
    <property type="protein sequence ID" value="MED6142754.1"/>
    <property type="molecule type" value="Genomic_DNA"/>
</dbReference>